<dbReference type="InterPro" id="IPR050281">
    <property type="entry name" value="Flavin_monoamine_oxidase"/>
</dbReference>
<comment type="catalytic activity">
    <reaction evidence="6">
        <text>L-tryptophan + O2 = indole-3-acetamide + CO2 + H2O</text>
        <dbReference type="Rhea" id="RHEA:16165"/>
        <dbReference type="ChEBI" id="CHEBI:15377"/>
        <dbReference type="ChEBI" id="CHEBI:15379"/>
        <dbReference type="ChEBI" id="CHEBI:16031"/>
        <dbReference type="ChEBI" id="CHEBI:16526"/>
        <dbReference type="ChEBI" id="CHEBI:57912"/>
        <dbReference type="EC" id="1.13.12.3"/>
    </reaction>
</comment>
<proteinExistence type="inferred from homology"/>
<comment type="pathway">
    <text evidence="1">Plant hormone metabolism; auxin biosynthesis.</text>
</comment>
<dbReference type="SUPFAM" id="SSF51905">
    <property type="entry name" value="FAD/NAD(P)-binding domain"/>
    <property type="match status" value="1"/>
</dbReference>
<evidence type="ECO:0000313" key="9">
    <source>
        <dbReference type="Proteomes" id="UP000230000"/>
    </source>
</evidence>
<dbReference type="EC" id="1.13.12.3" evidence="3"/>
<dbReference type="SUPFAM" id="SSF54373">
    <property type="entry name" value="FAD-linked reductases, C-terminal domain"/>
    <property type="match status" value="1"/>
</dbReference>
<dbReference type="GO" id="GO:0050361">
    <property type="term" value="F:tryptophan 2-monooxygenase activity"/>
    <property type="evidence" value="ECO:0007669"/>
    <property type="project" value="UniProtKB-EC"/>
</dbReference>
<evidence type="ECO:0000256" key="2">
    <source>
        <dbReference type="ARBA" id="ARBA00005833"/>
    </source>
</evidence>
<evidence type="ECO:0000256" key="6">
    <source>
        <dbReference type="ARBA" id="ARBA00047321"/>
    </source>
</evidence>
<organism evidence="8 9">
    <name type="scientific">Thermoflavifilum aggregans</name>
    <dbReference type="NCBI Taxonomy" id="454188"/>
    <lineage>
        <taxon>Bacteria</taxon>
        <taxon>Pseudomonadati</taxon>
        <taxon>Bacteroidota</taxon>
        <taxon>Chitinophagia</taxon>
        <taxon>Chitinophagales</taxon>
        <taxon>Chitinophagaceae</taxon>
        <taxon>Thermoflavifilum</taxon>
    </lineage>
</organism>
<sequence>MGISAKWDTLIVGVGASGLQCGVRLAEAGQKVLILEARNRAGGRIHTFTDKQTGYNLEAGAEFIHGRLPHTFRWVEKLHLSVSAVTGKTIRLLPDASSPSPSREAAWKKFHEILAGLRHDTTLHAFLNTYFPGESYADFRQELLRFAMGYDAADPERVSMLALRDEWEQEEGPNYRIGRAPHLQASGYGAMIYGMVAQFQQAGGKLLYAHPVRQVSLSSPAFVQVKAHFRQKILTYMADRVVITLPPGTFQKYGHKGISIEPGEDRIIQVMQQLGYGTATKIITLWKHPWWASRFAPDMGFLISQAPVPTWWTAYPNDWPVLTGWKGGPLPSGNTWPVIQKDAVIQSLVQISGLPAKILQKELLKYFIFDWYLDPFACGSYSYPVPGHQTLIKQLQAFFPHRLYFAGEAYYAHPPWGTVESALASGNEIATSILKT</sequence>
<dbReference type="InterPro" id="IPR002937">
    <property type="entry name" value="Amino_oxidase"/>
</dbReference>
<accession>A0A2M9CUZ9</accession>
<comment type="caution">
    <text evidence="8">The sequence shown here is derived from an EMBL/GenBank/DDBJ whole genome shotgun (WGS) entry which is preliminary data.</text>
</comment>
<evidence type="ECO:0000313" key="8">
    <source>
        <dbReference type="EMBL" id="PJJ75737.1"/>
    </source>
</evidence>
<evidence type="ECO:0000256" key="4">
    <source>
        <dbReference type="ARBA" id="ARBA00017871"/>
    </source>
</evidence>
<evidence type="ECO:0000256" key="3">
    <source>
        <dbReference type="ARBA" id="ARBA00012535"/>
    </source>
</evidence>
<dbReference type="InterPro" id="IPR036188">
    <property type="entry name" value="FAD/NAD-bd_sf"/>
</dbReference>
<protein>
    <recommendedName>
        <fullName evidence="4">Tryptophan 2-monooxygenase</fullName>
        <ecNumber evidence="3">1.13.12.3</ecNumber>
    </recommendedName>
</protein>
<comment type="similarity">
    <text evidence="2">Belongs to the tryptophan 2-monooxygenase family.</text>
</comment>
<dbReference type="Proteomes" id="UP000230000">
    <property type="component" value="Unassembled WGS sequence"/>
</dbReference>
<dbReference type="EMBL" id="PGFG01000001">
    <property type="protein sequence ID" value="PJJ75737.1"/>
    <property type="molecule type" value="Genomic_DNA"/>
</dbReference>
<dbReference type="RefSeq" id="WP_100314306.1">
    <property type="nucleotide sequence ID" value="NZ_PGFG01000001.1"/>
</dbReference>
<dbReference type="OrthoDB" id="56323at2"/>
<reference evidence="8 9" key="1">
    <citation type="submission" date="2017-11" db="EMBL/GenBank/DDBJ databases">
        <title>Genomic Encyclopedia of Archaeal and Bacterial Type Strains, Phase II (KMG-II): From Individual Species to Whole Genera.</title>
        <authorList>
            <person name="Goeker M."/>
        </authorList>
    </citation>
    <scope>NUCLEOTIDE SEQUENCE [LARGE SCALE GENOMIC DNA]</scope>
    <source>
        <strain evidence="8 9">DSM 27268</strain>
    </source>
</reference>
<dbReference type="Gene3D" id="3.50.50.60">
    <property type="entry name" value="FAD/NAD(P)-binding domain"/>
    <property type="match status" value="1"/>
</dbReference>
<name>A0A2M9CUZ9_9BACT</name>
<dbReference type="Pfam" id="PF01593">
    <property type="entry name" value="Amino_oxidase"/>
    <property type="match status" value="2"/>
</dbReference>
<evidence type="ECO:0000256" key="1">
    <source>
        <dbReference type="ARBA" id="ARBA00004814"/>
    </source>
</evidence>
<keyword evidence="5" id="KW-0073">Auxin biosynthesis</keyword>
<gene>
    <name evidence="8" type="ORF">BXY57_1322</name>
</gene>
<dbReference type="PANTHER" id="PTHR10742">
    <property type="entry name" value="FLAVIN MONOAMINE OXIDASE"/>
    <property type="match status" value="1"/>
</dbReference>
<dbReference type="PANTHER" id="PTHR10742:SF410">
    <property type="entry name" value="LYSINE-SPECIFIC HISTONE DEMETHYLASE 2"/>
    <property type="match status" value="1"/>
</dbReference>
<evidence type="ECO:0000259" key="7">
    <source>
        <dbReference type="Pfam" id="PF01593"/>
    </source>
</evidence>
<keyword evidence="9" id="KW-1185">Reference proteome</keyword>
<dbReference type="GO" id="GO:0009851">
    <property type="term" value="P:auxin biosynthetic process"/>
    <property type="evidence" value="ECO:0007669"/>
    <property type="project" value="UniProtKB-KW"/>
</dbReference>
<feature type="domain" description="Amine oxidase" evidence="7">
    <location>
        <begin position="17"/>
        <end position="84"/>
    </location>
</feature>
<feature type="domain" description="Amine oxidase" evidence="7">
    <location>
        <begin position="118"/>
        <end position="434"/>
    </location>
</feature>
<dbReference type="AlphaFoldDB" id="A0A2M9CUZ9"/>
<evidence type="ECO:0000256" key="5">
    <source>
        <dbReference type="ARBA" id="ARBA00023070"/>
    </source>
</evidence>